<organism evidence="2 3">
    <name type="scientific">Microbacterium dextranolyticum</name>
    <dbReference type="NCBI Taxonomy" id="36806"/>
    <lineage>
        <taxon>Bacteria</taxon>
        <taxon>Bacillati</taxon>
        <taxon>Actinomycetota</taxon>
        <taxon>Actinomycetes</taxon>
        <taxon>Micrococcales</taxon>
        <taxon>Microbacteriaceae</taxon>
        <taxon>Microbacterium</taxon>
    </lineage>
</organism>
<evidence type="ECO:0000313" key="3">
    <source>
        <dbReference type="Proteomes" id="UP001142291"/>
    </source>
</evidence>
<keyword evidence="3" id="KW-1185">Reference proteome</keyword>
<sequence>MREARVFHVTTPPYDASRSRASRRETTERVRGCARTRSVDDAASDQYQPDDSEWSHAPHGVP</sequence>
<dbReference type="AlphaFoldDB" id="A0A9W6M5Z7"/>
<protein>
    <submittedName>
        <fullName evidence="2">Uncharacterized protein</fullName>
    </submittedName>
</protein>
<feature type="compositionally biased region" description="Basic and acidic residues" evidence="1">
    <location>
        <begin position="22"/>
        <end position="31"/>
    </location>
</feature>
<dbReference type="Proteomes" id="UP001142291">
    <property type="component" value="Unassembled WGS sequence"/>
</dbReference>
<feature type="region of interest" description="Disordered" evidence="1">
    <location>
        <begin position="1"/>
        <end position="62"/>
    </location>
</feature>
<gene>
    <name evidence="2" type="ORF">GCM10017591_11620</name>
</gene>
<reference evidence="2" key="2">
    <citation type="submission" date="2023-01" db="EMBL/GenBank/DDBJ databases">
        <authorList>
            <person name="Sun Q."/>
            <person name="Evtushenko L."/>
        </authorList>
    </citation>
    <scope>NUCLEOTIDE SEQUENCE</scope>
    <source>
        <strain evidence="2">VKM Ac-1940</strain>
    </source>
</reference>
<comment type="caution">
    <text evidence="2">The sequence shown here is derived from an EMBL/GenBank/DDBJ whole genome shotgun (WGS) entry which is preliminary data.</text>
</comment>
<name>A0A9W6M5Z7_9MICO</name>
<dbReference type="EMBL" id="BSER01000007">
    <property type="protein sequence ID" value="GLJ95100.1"/>
    <property type="molecule type" value="Genomic_DNA"/>
</dbReference>
<proteinExistence type="predicted"/>
<reference evidence="2" key="1">
    <citation type="journal article" date="2014" name="Int. J. Syst. Evol. Microbiol.">
        <title>Complete genome sequence of Corynebacterium casei LMG S-19264T (=DSM 44701T), isolated from a smear-ripened cheese.</title>
        <authorList>
            <consortium name="US DOE Joint Genome Institute (JGI-PGF)"/>
            <person name="Walter F."/>
            <person name="Albersmeier A."/>
            <person name="Kalinowski J."/>
            <person name="Ruckert C."/>
        </authorList>
    </citation>
    <scope>NUCLEOTIDE SEQUENCE</scope>
    <source>
        <strain evidence="2">VKM Ac-1940</strain>
    </source>
</reference>
<evidence type="ECO:0000256" key="1">
    <source>
        <dbReference type="SAM" id="MobiDB-lite"/>
    </source>
</evidence>
<evidence type="ECO:0000313" key="2">
    <source>
        <dbReference type="EMBL" id="GLJ95100.1"/>
    </source>
</evidence>
<accession>A0A9W6M5Z7</accession>